<evidence type="ECO:0000259" key="1">
    <source>
        <dbReference type="Pfam" id="PF23343"/>
    </source>
</evidence>
<gene>
    <name evidence="2" type="ORF">IAA61_00200</name>
</gene>
<evidence type="ECO:0000313" key="2">
    <source>
        <dbReference type="EMBL" id="HIU56213.1"/>
    </source>
</evidence>
<dbReference type="InterPro" id="IPR056906">
    <property type="entry name" value="ORF2/G2P_dom"/>
</dbReference>
<proteinExistence type="predicted"/>
<protein>
    <recommendedName>
        <fullName evidence="1">Replication-associated protein ORF2/G2P domain-containing protein</fullName>
    </recommendedName>
</protein>
<reference evidence="2" key="2">
    <citation type="journal article" date="2021" name="PeerJ">
        <title>Extensive microbial diversity within the chicken gut microbiome revealed by metagenomics and culture.</title>
        <authorList>
            <person name="Gilroy R."/>
            <person name="Ravi A."/>
            <person name="Getino M."/>
            <person name="Pursley I."/>
            <person name="Horton D.L."/>
            <person name="Alikhan N.F."/>
            <person name="Baker D."/>
            <person name="Gharbi K."/>
            <person name="Hall N."/>
            <person name="Watson M."/>
            <person name="Adriaenssens E.M."/>
            <person name="Foster-Nyarko E."/>
            <person name="Jarju S."/>
            <person name="Secka A."/>
            <person name="Antonio M."/>
            <person name="Oren A."/>
            <person name="Chaudhuri R.R."/>
            <person name="La Ragione R."/>
            <person name="Hildebrand F."/>
            <person name="Pallen M.J."/>
        </authorList>
    </citation>
    <scope>NUCLEOTIDE SEQUENCE</scope>
    <source>
        <strain evidence="2">USAMLcec3-3695</strain>
    </source>
</reference>
<reference evidence="2" key="1">
    <citation type="submission" date="2020-10" db="EMBL/GenBank/DDBJ databases">
        <authorList>
            <person name="Gilroy R."/>
        </authorList>
    </citation>
    <scope>NUCLEOTIDE SEQUENCE</scope>
    <source>
        <strain evidence="2">USAMLcec3-3695</strain>
    </source>
</reference>
<sequence length="270" mass="31875">MEKRSGRCRQIEKRYWHGNYGTVLLFPGYKKANSRSKKLKPSSETQKKLNDFHAQEKFRMLIDNNFTSSDVEMQLSFDIPPETYEEALACVQRYLRRVRTYYGKEFDVKLKYVGVIEKGIKRGKFHAHITMNIPDPSRRGEIREKLEDLWEYGTARTFKLEWNEEGMKGLAKYLVCNPDKPEIEGKVKRWIQSKGLKRPKVSERTGRISHETAKKIIKGELTERDLEPLYPGYTVTYIEPYGFQKNADGETDYRQDGAYVRIYLCKMRKE</sequence>
<feature type="domain" description="Replication-associated protein ORF2/G2P" evidence="1">
    <location>
        <begin position="88"/>
        <end position="174"/>
    </location>
</feature>
<organism evidence="2 3">
    <name type="scientific">Candidatus Ornithomonoglobus merdipullorum</name>
    <dbReference type="NCBI Taxonomy" id="2840895"/>
    <lineage>
        <taxon>Bacteria</taxon>
        <taxon>Bacillati</taxon>
        <taxon>Bacillota</taxon>
        <taxon>Clostridia</taxon>
        <taxon>Candidatus Ornithomonoglobus</taxon>
    </lineage>
</organism>
<name>A0A9D1SE28_9FIRM</name>
<dbReference type="Pfam" id="PF23343">
    <property type="entry name" value="REP_ORF2-G2P"/>
    <property type="match status" value="1"/>
</dbReference>
<evidence type="ECO:0000313" key="3">
    <source>
        <dbReference type="Proteomes" id="UP000824109"/>
    </source>
</evidence>
<dbReference type="EMBL" id="DVNB01000002">
    <property type="protein sequence ID" value="HIU56213.1"/>
    <property type="molecule type" value="Genomic_DNA"/>
</dbReference>
<accession>A0A9D1SE28</accession>
<dbReference type="Proteomes" id="UP000824109">
    <property type="component" value="Unassembled WGS sequence"/>
</dbReference>
<comment type="caution">
    <text evidence="2">The sequence shown here is derived from an EMBL/GenBank/DDBJ whole genome shotgun (WGS) entry which is preliminary data.</text>
</comment>
<dbReference type="AlphaFoldDB" id="A0A9D1SE28"/>